<reference evidence="1 2" key="1">
    <citation type="submission" date="2012-05" db="EMBL/GenBank/DDBJ databases">
        <authorList>
            <person name="Hilton J."/>
        </authorList>
    </citation>
    <scope>NUCLEOTIDE SEQUENCE [LARGE SCALE GENOMIC DNA]</scope>
    <source>
        <strain evidence="1 2">HH01</strain>
    </source>
</reference>
<accession>M1WZN8</accession>
<dbReference type="Proteomes" id="UP000053051">
    <property type="component" value="Unassembled WGS sequence"/>
</dbReference>
<evidence type="ECO:0000313" key="2">
    <source>
        <dbReference type="Proteomes" id="UP000053051"/>
    </source>
</evidence>
<dbReference type="EMBL" id="CAIY01000055">
    <property type="protein sequence ID" value="CCH67742.1"/>
    <property type="molecule type" value="Genomic_DNA"/>
</dbReference>
<name>M1WZN8_9NOST</name>
<organism evidence="1 2">
    <name type="scientific">Richelia intracellularis HH01</name>
    <dbReference type="NCBI Taxonomy" id="1165094"/>
    <lineage>
        <taxon>Bacteria</taxon>
        <taxon>Bacillati</taxon>
        <taxon>Cyanobacteriota</taxon>
        <taxon>Cyanophyceae</taxon>
        <taxon>Nostocales</taxon>
        <taxon>Nostocaceae</taxon>
        <taxon>Richelia</taxon>
    </lineage>
</organism>
<reference evidence="2" key="2">
    <citation type="submission" date="2016-01" db="EMBL/GenBank/DDBJ databases">
        <title>Diatom-associated endosymboitic cyanobacterium lacks core nitrogen metabolism enzymes.</title>
        <authorList>
            <person name="Hilton J.A."/>
            <person name="Foster R.A."/>
            <person name="Tripp H.J."/>
            <person name="Carter B.J."/>
            <person name="Zehr J.P."/>
            <person name="Villareal T.A."/>
        </authorList>
    </citation>
    <scope>NUCLEOTIDE SEQUENCE [LARGE SCALE GENOMIC DNA]</scope>
    <source>
        <strain evidence="2">HH01</strain>
    </source>
</reference>
<evidence type="ECO:0000313" key="1">
    <source>
        <dbReference type="EMBL" id="CCH67742.1"/>
    </source>
</evidence>
<protein>
    <submittedName>
        <fullName evidence="1">Uncharacterized protein</fullName>
    </submittedName>
</protein>
<sequence length="49" mass="5359">MELLEIKNIFDTVILADDCIAGKSSPIPCKKALQQIHGNEKMASNCITL</sequence>
<dbReference type="AlphaFoldDB" id="M1WZN8"/>
<comment type="caution">
    <text evidence="1">The sequence shown here is derived from an EMBL/GenBank/DDBJ whole genome shotgun (WGS) entry which is preliminary data.</text>
</comment>
<proteinExistence type="predicted"/>
<gene>
    <name evidence="1" type="ORF">RINTHH_15870</name>
</gene>
<keyword evidence="2" id="KW-1185">Reference proteome</keyword>